<dbReference type="RefSeq" id="XP_003294280.1">
    <property type="nucleotide sequence ID" value="XM_003294232.1"/>
</dbReference>
<gene>
    <name evidence="1" type="ORF">DICPUDRAFT_84764</name>
</gene>
<dbReference type="Proteomes" id="UP000001064">
    <property type="component" value="Unassembled WGS sequence"/>
</dbReference>
<keyword evidence="2" id="KW-1185">Reference proteome</keyword>
<name>F1A3N6_DICPU</name>
<dbReference type="AlphaFoldDB" id="F1A3N6"/>
<dbReference type="KEGG" id="dpp:DICPUDRAFT_84764"/>
<dbReference type="VEuPathDB" id="AmoebaDB:DICPUDRAFT_84764"/>
<protein>
    <submittedName>
        <fullName evidence="1">Uncharacterized protein</fullName>
    </submittedName>
</protein>
<reference evidence="2" key="1">
    <citation type="journal article" date="2011" name="Genome Biol.">
        <title>Comparative genomics of the social amoebae Dictyostelium discoideum and Dictyostelium purpureum.</title>
        <authorList>
            <consortium name="US DOE Joint Genome Institute (JGI-PGF)"/>
            <person name="Sucgang R."/>
            <person name="Kuo A."/>
            <person name="Tian X."/>
            <person name="Salerno W."/>
            <person name="Parikh A."/>
            <person name="Feasley C.L."/>
            <person name="Dalin E."/>
            <person name="Tu H."/>
            <person name="Huang E."/>
            <person name="Barry K."/>
            <person name="Lindquist E."/>
            <person name="Shapiro H."/>
            <person name="Bruce D."/>
            <person name="Schmutz J."/>
            <person name="Salamov A."/>
            <person name="Fey P."/>
            <person name="Gaudet P."/>
            <person name="Anjard C."/>
            <person name="Babu M.M."/>
            <person name="Basu S."/>
            <person name="Bushmanova Y."/>
            <person name="van der Wel H."/>
            <person name="Katoh-Kurasawa M."/>
            <person name="Dinh C."/>
            <person name="Coutinho P.M."/>
            <person name="Saito T."/>
            <person name="Elias M."/>
            <person name="Schaap P."/>
            <person name="Kay R.R."/>
            <person name="Henrissat B."/>
            <person name="Eichinger L."/>
            <person name="Rivero F."/>
            <person name="Putnam N.H."/>
            <person name="West C.M."/>
            <person name="Loomis W.F."/>
            <person name="Chisholm R.L."/>
            <person name="Shaulsky G."/>
            <person name="Strassmann J.E."/>
            <person name="Queller D.C."/>
            <person name="Kuspa A."/>
            <person name="Grigoriev I.V."/>
        </authorList>
    </citation>
    <scope>NUCLEOTIDE SEQUENCE [LARGE SCALE GENOMIC DNA]</scope>
    <source>
        <strain evidence="2">QSDP1</strain>
    </source>
</reference>
<dbReference type="EMBL" id="GL871468">
    <property type="protein sequence ID" value="EGC29197.1"/>
    <property type="molecule type" value="Genomic_DNA"/>
</dbReference>
<organism evidence="1 2">
    <name type="scientific">Dictyostelium purpureum</name>
    <name type="common">Slime mold</name>
    <dbReference type="NCBI Taxonomy" id="5786"/>
    <lineage>
        <taxon>Eukaryota</taxon>
        <taxon>Amoebozoa</taxon>
        <taxon>Evosea</taxon>
        <taxon>Eumycetozoa</taxon>
        <taxon>Dictyostelia</taxon>
        <taxon>Dictyosteliales</taxon>
        <taxon>Dictyosteliaceae</taxon>
        <taxon>Dictyostelium</taxon>
    </lineage>
</organism>
<evidence type="ECO:0000313" key="2">
    <source>
        <dbReference type="Proteomes" id="UP000001064"/>
    </source>
</evidence>
<dbReference type="GeneID" id="10506431"/>
<dbReference type="InParanoid" id="F1A3N6"/>
<evidence type="ECO:0000313" key="1">
    <source>
        <dbReference type="EMBL" id="EGC29197.1"/>
    </source>
</evidence>
<sequence>MDGYDVSNYVYTMLQRYQISEEQSKDQIHFFQSKDPSYDHTHHQPGRKLLNQSEHTESFRVFFDLTHICKNLRNNLIAHTPIQISSNSKEFLDMKLILKLFQERDISILIPNDFHPSDKMALDPVKRLFSEKTTDTLSSIICDFETSIRDNSIDPNQSNQLKEQIVKIKNIITYLINLRIIYRISTASVLVDMKQSLEQFGSGFR</sequence>
<proteinExistence type="predicted"/>
<accession>F1A3N6</accession>